<dbReference type="InterPro" id="IPR007712">
    <property type="entry name" value="RelE/ParE_toxin"/>
</dbReference>
<gene>
    <name evidence="2" type="ORF">CJD36_009790</name>
</gene>
<dbReference type="InterPro" id="IPR035093">
    <property type="entry name" value="RelE/ParE_toxin_dom_sf"/>
</dbReference>
<dbReference type="OrthoDB" id="1098070at2"/>
<keyword evidence="3" id="KW-1185">Reference proteome</keyword>
<evidence type="ECO:0008006" key="4">
    <source>
        <dbReference type="Google" id="ProtNLM"/>
    </source>
</evidence>
<dbReference type="RefSeq" id="WP_105038949.1">
    <property type="nucleotide sequence ID" value="NZ_PPSL01000002.1"/>
</dbReference>
<evidence type="ECO:0000313" key="3">
    <source>
        <dbReference type="Proteomes" id="UP000239872"/>
    </source>
</evidence>
<sequence>MDNKIVWSEKSQKTFNDIIEYLLKEWTEKEILNFIDLVHSKLDLLYSFPYSGTTVPNRKNTFRTVIHKRVILIYDYKPLKKKVTLLFFWNTRQDPKGLKF</sequence>
<comment type="caution">
    <text evidence="2">The sequence shown here is derived from an EMBL/GenBank/DDBJ whole genome shotgun (WGS) entry which is preliminary data.</text>
</comment>
<name>A0A2S7SYP5_9BACT</name>
<dbReference type="Proteomes" id="UP000239872">
    <property type="component" value="Unassembled WGS sequence"/>
</dbReference>
<protein>
    <recommendedName>
        <fullName evidence="4">Type II toxin-antitoxin system RelE/ParE family toxin</fullName>
    </recommendedName>
</protein>
<reference evidence="2 3" key="1">
    <citation type="submission" date="2018-01" db="EMBL/GenBank/DDBJ databases">
        <title>A novel member of the phylum Bacteroidetes isolated from glacier ice.</title>
        <authorList>
            <person name="Liu Q."/>
            <person name="Xin Y.-H."/>
        </authorList>
    </citation>
    <scope>NUCLEOTIDE SEQUENCE [LARGE SCALE GENOMIC DNA]</scope>
    <source>
        <strain evidence="2 3">RB1R16</strain>
    </source>
</reference>
<dbReference type="Pfam" id="PF05016">
    <property type="entry name" value="ParE_toxin"/>
    <property type="match status" value="1"/>
</dbReference>
<dbReference type="EMBL" id="PPSL01000002">
    <property type="protein sequence ID" value="PQJ12070.1"/>
    <property type="molecule type" value="Genomic_DNA"/>
</dbReference>
<accession>A0A2S7SYP5</accession>
<keyword evidence="1" id="KW-1277">Toxin-antitoxin system</keyword>
<dbReference type="Gene3D" id="3.30.2310.20">
    <property type="entry name" value="RelE-like"/>
    <property type="match status" value="1"/>
</dbReference>
<evidence type="ECO:0000313" key="2">
    <source>
        <dbReference type="EMBL" id="PQJ12070.1"/>
    </source>
</evidence>
<organism evidence="2 3">
    <name type="scientific">Flavipsychrobacter stenotrophus</name>
    <dbReference type="NCBI Taxonomy" id="2077091"/>
    <lineage>
        <taxon>Bacteria</taxon>
        <taxon>Pseudomonadati</taxon>
        <taxon>Bacteroidota</taxon>
        <taxon>Chitinophagia</taxon>
        <taxon>Chitinophagales</taxon>
        <taxon>Chitinophagaceae</taxon>
        <taxon>Flavipsychrobacter</taxon>
    </lineage>
</organism>
<evidence type="ECO:0000256" key="1">
    <source>
        <dbReference type="ARBA" id="ARBA00022649"/>
    </source>
</evidence>
<dbReference type="AlphaFoldDB" id="A0A2S7SYP5"/>
<proteinExistence type="predicted"/>